<dbReference type="EMBL" id="SDMP01000008">
    <property type="protein sequence ID" value="RYR44762.1"/>
    <property type="molecule type" value="Genomic_DNA"/>
</dbReference>
<gene>
    <name evidence="1" type="ORF">Ahy_A08g041042</name>
</gene>
<dbReference type="PANTHER" id="PTHR46602:SF1">
    <property type="entry name" value="PROTEIN SUPPRESSOR OF GENE SILENCING 3"/>
    <property type="match status" value="1"/>
</dbReference>
<keyword evidence="2" id="KW-1185">Reference proteome</keyword>
<reference evidence="1 2" key="1">
    <citation type="submission" date="2019-01" db="EMBL/GenBank/DDBJ databases">
        <title>Sequencing of cultivated peanut Arachis hypogaea provides insights into genome evolution and oil improvement.</title>
        <authorList>
            <person name="Chen X."/>
        </authorList>
    </citation>
    <scope>NUCLEOTIDE SEQUENCE [LARGE SCALE GENOMIC DNA]</scope>
    <source>
        <strain evidence="2">cv. Fuhuasheng</strain>
        <tissue evidence="1">Leaves</tissue>
    </source>
</reference>
<dbReference type="PANTHER" id="PTHR46602">
    <property type="entry name" value="PROTEIN SUPPRESSOR OF GENE SILENCING 3"/>
    <property type="match status" value="1"/>
</dbReference>
<dbReference type="AlphaFoldDB" id="A0A445C1F8"/>
<organism evidence="1 2">
    <name type="scientific">Arachis hypogaea</name>
    <name type="common">Peanut</name>
    <dbReference type="NCBI Taxonomy" id="3818"/>
    <lineage>
        <taxon>Eukaryota</taxon>
        <taxon>Viridiplantae</taxon>
        <taxon>Streptophyta</taxon>
        <taxon>Embryophyta</taxon>
        <taxon>Tracheophyta</taxon>
        <taxon>Spermatophyta</taxon>
        <taxon>Magnoliopsida</taxon>
        <taxon>eudicotyledons</taxon>
        <taxon>Gunneridae</taxon>
        <taxon>Pentapetalae</taxon>
        <taxon>rosids</taxon>
        <taxon>fabids</taxon>
        <taxon>Fabales</taxon>
        <taxon>Fabaceae</taxon>
        <taxon>Papilionoideae</taxon>
        <taxon>50 kb inversion clade</taxon>
        <taxon>dalbergioids sensu lato</taxon>
        <taxon>Dalbergieae</taxon>
        <taxon>Pterocarpus clade</taxon>
        <taxon>Arachis</taxon>
    </lineage>
</organism>
<dbReference type="Proteomes" id="UP000289738">
    <property type="component" value="Chromosome A08"/>
</dbReference>
<dbReference type="InterPro" id="IPR044287">
    <property type="entry name" value="SGS3"/>
</dbReference>
<dbReference type="STRING" id="3818.A0A445C1F8"/>
<dbReference type="GO" id="GO:0031047">
    <property type="term" value="P:regulatory ncRNA-mediated gene silencing"/>
    <property type="evidence" value="ECO:0007669"/>
    <property type="project" value="InterPro"/>
</dbReference>
<evidence type="ECO:0000313" key="2">
    <source>
        <dbReference type="Proteomes" id="UP000289738"/>
    </source>
</evidence>
<proteinExistence type="predicted"/>
<protein>
    <submittedName>
        <fullName evidence="1">Uncharacterized protein</fullName>
    </submittedName>
</protein>
<comment type="caution">
    <text evidence="1">The sequence shown here is derived from an EMBL/GenBank/DDBJ whole genome shotgun (WGS) entry which is preliminary data.</text>
</comment>
<sequence length="109" mass="12646">MENFVAEKEKLLRAHEENITALKHRHWEEEVQMEKNFDEQLSKLMEKYSPSQSETKAPSNDPQRLALASIGILVMREYASLTRPPRASRSTTQAYCSAFGFIPWIFSIE</sequence>
<accession>A0A445C1F8</accession>
<dbReference type="GO" id="GO:0051607">
    <property type="term" value="P:defense response to virus"/>
    <property type="evidence" value="ECO:0007669"/>
    <property type="project" value="InterPro"/>
</dbReference>
<evidence type="ECO:0000313" key="1">
    <source>
        <dbReference type="EMBL" id="RYR44762.1"/>
    </source>
</evidence>
<name>A0A445C1F8_ARAHY</name>